<accession>A0A0P0REX1</accession>
<proteinExistence type="predicted"/>
<gene>
    <name evidence="1" type="ORF">K788_0008590</name>
</gene>
<evidence type="ECO:0000313" key="1">
    <source>
        <dbReference type="EMBL" id="ALL66976.1"/>
    </source>
</evidence>
<dbReference type="EMBL" id="CP012747">
    <property type="protein sequence ID" value="ALL66976.1"/>
    <property type="molecule type" value="Genomic_DNA"/>
</dbReference>
<protein>
    <submittedName>
        <fullName evidence="1">Uncharacterized protein</fullName>
    </submittedName>
</protein>
<sequence>MRAEFAHGVSCCGFVLRTSVLISLADSPREMAFAGKGASVAARRGCSATEAAAQRACVA</sequence>
<dbReference type="KEGG" id="bcai:K788_0008590"/>
<evidence type="ECO:0000313" key="2">
    <source>
        <dbReference type="Proteomes" id="UP000019146"/>
    </source>
</evidence>
<dbReference type="AlphaFoldDB" id="A0A0P0REX1"/>
<reference evidence="1 2" key="1">
    <citation type="journal article" date="2014" name="Genome Announc.">
        <title>Draft Genome Sequence of the Haloacid-Degrading Burkholderia caribensis Strain MBA4.</title>
        <authorList>
            <person name="Pan Y."/>
            <person name="Kong K.F."/>
            <person name="Tsang J.S."/>
        </authorList>
    </citation>
    <scope>NUCLEOTIDE SEQUENCE [LARGE SCALE GENOMIC DNA]</scope>
    <source>
        <strain evidence="1 2">MBA4</strain>
    </source>
</reference>
<dbReference type="Proteomes" id="UP000019146">
    <property type="component" value="Chromosome 2"/>
</dbReference>
<name>A0A0P0REX1_9BURK</name>
<organism evidence="1 2">
    <name type="scientific">Paraburkholderia caribensis MBA4</name>
    <dbReference type="NCBI Taxonomy" id="1323664"/>
    <lineage>
        <taxon>Bacteria</taxon>
        <taxon>Pseudomonadati</taxon>
        <taxon>Pseudomonadota</taxon>
        <taxon>Betaproteobacteria</taxon>
        <taxon>Burkholderiales</taxon>
        <taxon>Burkholderiaceae</taxon>
        <taxon>Paraburkholderia</taxon>
    </lineage>
</organism>